<dbReference type="InterPro" id="IPR036890">
    <property type="entry name" value="HATPase_C_sf"/>
</dbReference>
<keyword evidence="4" id="KW-1185">Reference proteome</keyword>
<keyword evidence="1" id="KW-1133">Transmembrane helix</keyword>
<proteinExistence type="predicted"/>
<dbReference type="SUPFAM" id="SSF55874">
    <property type="entry name" value="ATPase domain of HSP90 chaperone/DNA topoisomerase II/histidine kinase"/>
    <property type="match status" value="1"/>
</dbReference>
<dbReference type="InterPro" id="IPR010559">
    <property type="entry name" value="Sig_transdc_His_kin_internal"/>
</dbReference>
<gene>
    <name evidence="3" type="ORF">D7322_06855</name>
</gene>
<evidence type="ECO:0000259" key="2">
    <source>
        <dbReference type="Pfam" id="PF06580"/>
    </source>
</evidence>
<feature type="transmembrane region" description="Helical" evidence="1">
    <location>
        <begin position="62"/>
        <end position="85"/>
    </location>
</feature>
<feature type="transmembrane region" description="Helical" evidence="1">
    <location>
        <begin position="137"/>
        <end position="157"/>
    </location>
</feature>
<sequence>MLLPMTAWRKITGSIIDVMIASISKLRENPIHYLGPALWGIASFNILRVVTDLTKKDEFWSGGIKIHSVGLLISVIFCYVMTMLWRRRLDKIFVAMPTITPNVPLEYMIAIVQIALIFNPAVFVTEHFGWIYMGDGYIDYMLVNAIYIPLFLLYYMLLRNEYIHKNMANNRIYVEKIKADKLNTELQLLKSQYHPHFLFNALNTVYFQIDESNTLAKKSVEQLSELLRYQIYNVDEKVSMDQELAFLKSYIAFQQQRLTERLTVHTDIDEDWTGVTIFPLLFQPLLENAFKYVRGQYAIAIHLKRQGTKICFSISNSLSDAASVKPAISLAEIAESGAGLSNLKKRLALLYPQRHTLNTQVDGGNFLAELIICI</sequence>
<dbReference type="Proteomes" id="UP000282423">
    <property type="component" value="Unassembled WGS sequence"/>
</dbReference>
<dbReference type="PANTHER" id="PTHR34220:SF7">
    <property type="entry name" value="SENSOR HISTIDINE KINASE YPDA"/>
    <property type="match status" value="1"/>
</dbReference>
<reference evidence="3 4" key="1">
    <citation type="submission" date="2018-10" db="EMBL/GenBank/DDBJ databases">
        <title>Sphingobacterium sp. M05W1-28.</title>
        <authorList>
            <person name="Cai H."/>
        </authorList>
    </citation>
    <scope>NUCLEOTIDE SEQUENCE [LARGE SCALE GENOMIC DNA]</scope>
    <source>
        <strain evidence="3 4">M05W1-28</strain>
    </source>
</reference>
<organism evidence="3 4">
    <name type="scientific">Sphingobacterium puteale</name>
    <dbReference type="NCBI Taxonomy" id="2420510"/>
    <lineage>
        <taxon>Bacteria</taxon>
        <taxon>Pseudomonadati</taxon>
        <taxon>Bacteroidota</taxon>
        <taxon>Sphingobacteriia</taxon>
        <taxon>Sphingobacteriales</taxon>
        <taxon>Sphingobacteriaceae</taxon>
        <taxon>Sphingobacterium</taxon>
    </lineage>
</organism>
<dbReference type="Gene3D" id="3.30.565.10">
    <property type="entry name" value="Histidine kinase-like ATPase, C-terminal domain"/>
    <property type="match status" value="1"/>
</dbReference>
<feature type="domain" description="Signal transduction histidine kinase internal region" evidence="2">
    <location>
        <begin position="185"/>
        <end position="262"/>
    </location>
</feature>
<keyword evidence="1" id="KW-0472">Membrane</keyword>
<keyword evidence="1" id="KW-0812">Transmembrane</keyword>
<comment type="caution">
    <text evidence="3">The sequence shown here is derived from an EMBL/GenBank/DDBJ whole genome shotgun (WGS) entry which is preliminary data.</text>
</comment>
<dbReference type="GO" id="GO:0000155">
    <property type="term" value="F:phosphorelay sensor kinase activity"/>
    <property type="evidence" value="ECO:0007669"/>
    <property type="project" value="InterPro"/>
</dbReference>
<feature type="transmembrane region" description="Helical" evidence="1">
    <location>
        <begin position="31"/>
        <end position="50"/>
    </location>
</feature>
<dbReference type="AlphaFoldDB" id="A0A420W1Q4"/>
<dbReference type="PANTHER" id="PTHR34220">
    <property type="entry name" value="SENSOR HISTIDINE KINASE YPDA"/>
    <property type="match status" value="1"/>
</dbReference>
<protein>
    <recommendedName>
        <fullName evidence="2">Signal transduction histidine kinase internal region domain-containing protein</fullName>
    </recommendedName>
</protein>
<accession>A0A420W1Q4</accession>
<dbReference type="EMBL" id="RBWS01000005">
    <property type="protein sequence ID" value="RKO72506.1"/>
    <property type="molecule type" value="Genomic_DNA"/>
</dbReference>
<feature type="transmembrane region" description="Helical" evidence="1">
    <location>
        <begin position="105"/>
        <end position="125"/>
    </location>
</feature>
<dbReference type="Pfam" id="PF06580">
    <property type="entry name" value="His_kinase"/>
    <property type="match status" value="1"/>
</dbReference>
<evidence type="ECO:0000256" key="1">
    <source>
        <dbReference type="SAM" id="Phobius"/>
    </source>
</evidence>
<dbReference type="InterPro" id="IPR050640">
    <property type="entry name" value="Bact_2-comp_sensor_kinase"/>
</dbReference>
<dbReference type="GO" id="GO:0016020">
    <property type="term" value="C:membrane"/>
    <property type="evidence" value="ECO:0007669"/>
    <property type="project" value="InterPro"/>
</dbReference>
<dbReference type="OrthoDB" id="9792992at2"/>
<name>A0A420W1Q4_9SPHI</name>
<evidence type="ECO:0000313" key="4">
    <source>
        <dbReference type="Proteomes" id="UP000282423"/>
    </source>
</evidence>
<evidence type="ECO:0000313" key="3">
    <source>
        <dbReference type="EMBL" id="RKO72506.1"/>
    </source>
</evidence>